<accession>A0A843WVD8</accession>
<protein>
    <submittedName>
        <fullName evidence="1">Uncharacterized protein</fullName>
    </submittedName>
</protein>
<dbReference type="AlphaFoldDB" id="A0A843WVD8"/>
<evidence type="ECO:0000313" key="2">
    <source>
        <dbReference type="Proteomes" id="UP000652761"/>
    </source>
</evidence>
<organism evidence="1 2">
    <name type="scientific">Colocasia esculenta</name>
    <name type="common">Wild taro</name>
    <name type="synonym">Arum esculentum</name>
    <dbReference type="NCBI Taxonomy" id="4460"/>
    <lineage>
        <taxon>Eukaryota</taxon>
        <taxon>Viridiplantae</taxon>
        <taxon>Streptophyta</taxon>
        <taxon>Embryophyta</taxon>
        <taxon>Tracheophyta</taxon>
        <taxon>Spermatophyta</taxon>
        <taxon>Magnoliopsida</taxon>
        <taxon>Liliopsida</taxon>
        <taxon>Araceae</taxon>
        <taxon>Aroideae</taxon>
        <taxon>Colocasieae</taxon>
        <taxon>Colocasia</taxon>
    </lineage>
</organism>
<proteinExistence type="predicted"/>
<sequence>MAVAWLSCYDVASHAISEFGFLIAQACTVLLECLVQAPNCCFGNPFLGAVCGGTGVCSSLTSWSARGAGWFCLWALDLMEVRDVGACVVRLWSHMVASVFRELLCLSGCVLRCCLRIVFDSAGFARVVFCPTQSHVVAPVFRELLCLSSCVVRCGFRIVFDSAGFAGVMFGPTQVVVEAFLYSAAL</sequence>
<keyword evidence="2" id="KW-1185">Reference proteome</keyword>
<gene>
    <name evidence="1" type="ORF">Taro_044981</name>
</gene>
<dbReference type="Proteomes" id="UP000652761">
    <property type="component" value="Unassembled WGS sequence"/>
</dbReference>
<dbReference type="EMBL" id="NMUH01005186">
    <property type="protein sequence ID" value="MQM12067.1"/>
    <property type="molecule type" value="Genomic_DNA"/>
</dbReference>
<comment type="caution">
    <text evidence="1">The sequence shown here is derived from an EMBL/GenBank/DDBJ whole genome shotgun (WGS) entry which is preliminary data.</text>
</comment>
<reference evidence="1" key="1">
    <citation type="submission" date="2017-07" db="EMBL/GenBank/DDBJ databases">
        <title>Taro Niue Genome Assembly and Annotation.</title>
        <authorList>
            <person name="Atibalentja N."/>
            <person name="Keating K."/>
            <person name="Fields C.J."/>
        </authorList>
    </citation>
    <scope>NUCLEOTIDE SEQUENCE</scope>
    <source>
        <strain evidence="1">Niue_2</strain>
        <tissue evidence="1">Leaf</tissue>
    </source>
</reference>
<evidence type="ECO:0000313" key="1">
    <source>
        <dbReference type="EMBL" id="MQM12067.1"/>
    </source>
</evidence>
<name>A0A843WVD8_COLES</name>